<dbReference type="GO" id="GO:0003676">
    <property type="term" value="F:nucleic acid binding"/>
    <property type="evidence" value="ECO:0007669"/>
    <property type="project" value="InterPro"/>
</dbReference>
<dbReference type="Gene3D" id="2.40.70.10">
    <property type="entry name" value="Acid Proteases"/>
    <property type="match status" value="1"/>
</dbReference>
<dbReference type="InterPro" id="IPR043128">
    <property type="entry name" value="Rev_trsase/Diguanyl_cyclase"/>
</dbReference>
<evidence type="ECO:0000259" key="14">
    <source>
        <dbReference type="PROSITE" id="PS50175"/>
    </source>
</evidence>
<evidence type="ECO:0000256" key="12">
    <source>
        <dbReference type="SAM" id="Phobius"/>
    </source>
</evidence>
<keyword evidence="5" id="KW-0548">Nucleotidyltransferase</keyword>
<dbReference type="PROSITE" id="PS50175">
    <property type="entry name" value="ASP_PROT_RETROV"/>
    <property type="match status" value="1"/>
</dbReference>
<dbReference type="InterPro" id="IPR000477">
    <property type="entry name" value="RT_dom"/>
</dbReference>
<feature type="region of interest" description="Disordered" evidence="11">
    <location>
        <begin position="364"/>
        <end position="393"/>
    </location>
</feature>
<keyword evidence="8" id="KW-0378">Hydrolase</keyword>
<keyword evidence="12" id="KW-0472">Membrane</keyword>
<evidence type="ECO:0000256" key="1">
    <source>
        <dbReference type="ARBA" id="ARBA00010879"/>
    </source>
</evidence>
<dbReference type="Proteomes" id="UP000265200">
    <property type="component" value="Chromosome 13"/>
</dbReference>
<dbReference type="Ensembl" id="ENSORLT00015009011.1">
    <property type="protein sequence ID" value="ENSORLP00015003598.1"/>
    <property type="gene ID" value="ENSORLG00015004347.1"/>
</dbReference>
<evidence type="ECO:0000313" key="16">
    <source>
        <dbReference type="Proteomes" id="UP000265200"/>
    </source>
</evidence>
<evidence type="ECO:0000256" key="5">
    <source>
        <dbReference type="ARBA" id="ARBA00022695"/>
    </source>
</evidence>
<dbReference type="GO" id="GO:0006508">
    <property type="term" value="P:proteolysis"/>
    <property type="evidence" value="ECO:0007669"/>
    <property type="project" value="UniProtKB-KW"/>
</dbReference>
<feature type="domain" description="Peptidase A2" evidence="14">
    <location>
        <begin position="472"/>
        <end position="511"/>
    </location>
</feature>
<dbReference type="InterPro" id="IPR001995">
    <property type="entry name" value="Peptidase_A2_cat"/>
</dbReference>
<dbReference type="SUPFAM" id="SSF56672">
    <property type="entry name" value="DNA/RNA polymerases"/>
    <property type="match status" value="1"/>
</dbReference>
<reference key="1">
    <citation type="journal article" date="2007" name="Nature">
        <title>The medaka draft genome and insights into vertebrate genome evolution.</title>
        <authorList>
            <person name="Kasahara M."/>
            <person name="Naruse K."/>
            <person name="Sasaki S."/>
            <person name="Nakatani Y."/>
            <person name="Qu W."/>
            <person name="Ahsan B."/>
            <person name="Yamada T."/>
            <person name="Nagayasu Y."/>
            <person name="Doi K."/>
            <person name="Kasai Y."/>
            <person name="Jindo T."/>
            <person name="Kobayashi D."/>
            <person name="Shimada A."/>
            <person name="Toyoda A."/>
            <person name="Kuroki Y."/>
            <person name="Fujiyama A."/>
            <person name="Sasaki T."/>
            <person name="Shimizu A."/>
            <person name="Asakawa S."/>
            <person name="Shimizu N."/>
            <person name="Hashimoto S."/>
            <person name="Yang J."/>
            <person name="Lee Y."/>
            <person name="Matsushima K."/>
            <person name="Sugano S."/>
            <person name="Sakaizumi M."/>
            <person name="Narita T."/>
            <person name="Ohishi K."/>
            <person name="Haga S."/>
            <person name="Ohta F."/>
            <person name="Nomoto H."/>
            <person name="Nogata K."/>
            <person name="Morishita T."/>
            <person name="Endo T."/>
            <person name="Shin-I T."/>
            <person name="Takeda H."/>
            <person name="Morishita S."/>
            <person name="Kohara Y."/>
        </authorList>
    </citation>
    <scope>NUCLEOTIDE SEQUENCE [LARGE SCALE GENOMIC DNA]</scope>
    <source>
        <strain>Hd-rR</strain>
    </source>
</reference>
<dbReference type="Pfam" id="PF00078">
    <property type="entry name" value="RVT_1"/>
    <property type="match status" value="1"/>
</dbReference>
<protein>
    <recommendedName>
        <fullName evidence="2">ribonuclease H</fullName>
        <ecNumber evidence="2">3.1.26.4</ecNumber>
    </recommendedName>
</protein>
<evidence type="ECO:0000259" key="13">
    <source>
        <dbReference type="PROSITE" id="PS50158"/>
    </source>
</evidence>
<sequence>MTESVSLYSPSGNQYHEWSLESVPSRTPHLSFPAVPPRASACSSISSVACICLRRNPPVTPPTSVSCQEPPSVLLTLCFLIFILNLLPATLAPLCFFWVPAPGFEKCSVDMTERTGLNPNPADPEELRQIVSQQGNFLELLYSTISRITTVQEDSLTRVKSNTRSITKLTELYANPAPGLTSSGNTAASATCPCAVPENIRLQPEPFFGDVEACGGFLLQCLLICQQAPRFYQTDHSKITLIINSLRSKALQWAQAFLSANPLSHLSYERFLGEFRLVFDQPRKQDEATRRLLALKQRNRPVSDHVIDFRILAVEAGWPDLALKGVFYQSLNEQIKDHLCSQPEARSFEELVSAALRSDIRIHERQKERSHSPPRLPTKSVHFPVPSKTMDEPMQIGHSKLSEVERRKRREAGACFYCGAKGHLVSGCPVRLNSQVPSLDNRPRGELSTTDSGKEFMYLPVKLCLDRQVHDLRALVDSGAEQSLIDFRVVNHLSIPTEPLETPIEASGLGGQHLSRITHRTKPILLVTSGKHRESIQFYITQSAHTPIVLGFTWLRLHNPHFNWAQGSVTQWSPYCLANCLLSAVPRVSPIDTESPVSVDLASIPSCYHDLKAVFSKSKASALPSHRPYDCAITLLPGAPLPKGRLFNLSGPERSAMEQYIQEALSLGHIRPSSSPVGAGFFFVAKKDKTLRPCIDYRELNQITVKDKYSLPLISSVFDSVQQARIFTKLDLRNAYHLVRIKEGDEWKTAFKTPLGHYEYLVMPFGLTNAPAVFQRNPPVTPPTSVSCQEPPSVLLTLCFLIFILNLLPATLAPLCFFWVPAPGFEKCSVAMTPLSVL</sequence>
<keyword evidence="10" id="KW-0479">Metal-binding</keyword>
<dbReference type="Gene3D" id="4.10.60.10">
    <property type="entry name" value="Zinc finger, CCHC-type"/>
    <property type="match status" value="1"/>
</dbReference>
<keyword evidence="12" id="KW-1133">Transmembrane helix</keyword>
<dbReference type="CDD" id="cd01647">
    <property type="entry name" value="RT_LTR"/>
    <property type="match status" value="1"/>
</dbReference>
<evidence type="ECO:0000256" key="7">
    <source>
        <dbReference type="ARBA" id="ARBA00022759"/>
    </source>
</evidence>
<organism evidence="15 16">
    <name type="scientific">Oryzias latipes</name>
    <name type="common">Japanese rice fish</name>
    <name type="synonym">Japanese killifish</name>
    <dbReference type="NCBI Taxonomy" id="8090"/>
    <lineage>
        <taxon>Eukaryota</taxon>
        <taxon>Metazoa</taxon>
        <taxon>Chordata</taxon>
        <taxon>Craniata</taxon>
        <taxon>Vertebrata</taxon>
        <taxon>Euteleostomi</taxon>
        <taxon>Actinopterygii</taxon>
        <taxon>Neopterygii</taxon>
        <taxon>Teleostei</taxon>
        <taxon>Neoteleostei</taxon>
        <taxon>Acanthomorphata</taxon>
        <taxon>Ovalentaria</taxon>
        <taxon>Atherinomorphae</taxon>
        <taxon>Beloniformes</taxon>
        <taxon>Adrianichthyidae</taxon>
        <taxon>Oryziinae</taxon>
        <taxon>Oryzias</taxon>
    </lineage>
</organism>
<dbReference type="PROSITE" id="PS50158">
    <property type="entry name" value="ZF_CCHC"/>
    <property type="match status" value="1"/>
</dbReference>
<evidence type="ECO:0000256" key="6">
    <source>
        <dbReference type="ARBA" id="ARBA00022722"/>
    </source>
</evidence>
<dbReference type="GO" id="GO:0008270">
    <property type="term" value="F:zinc ion binding"/>
    <property type="evidence" value="ECO:0007669"/>
    <property type="project" value="UniProtKB-KW"/>
</dbReference>
<keyword evidence="6" id="KW-0540">Nuclease</keyword>
<keyword evidence="9" id="KW-0695">RNA-directed DNA polymerase</keyword>
<evidence type="ECO:0000256" key="8">
    <source>
        <dbReference type="ARBA" id="ARBA00022801"/>
    </source>
</evidence>
<proteinExistence type="inferred from homology"/>
<comment type="similarity">
    <text evidence="1">Belongs to the beta type-B retroviral polymerase family. HERV class-II K(HML-2) pol subfamily.</text>
</comment>
<dbReference type="FunFam" id="3.10.10.10:FF:000007">
    <property type="entry name" value="Retrovirus-related Pol polyprotein from transposon 17.6-like Protein"/>
    <property type="match status" value="1"/>
</dbReference>
<keyword evidence="7" id="KW-0255">Endonuclease</keyword>
<evidence type="ECO:0000256" key="9">
    <source>
        <dbReference type="ARBA" id="ARBA00022918"/>
    </source>
</evidence>
<dbReference type="InterPro" id="IPR001878">
    <property type="entry name" value="Znf_CCHC"/>
</dbReference>
<evidence type="ECO:0000256" key="11">
    <source>
        <dbReference type="SAM" id="MobiDB-lite"/>
    </source>
</evidence>
<dbReference type="Gene3D" id="3.10.10.10">
    <property type="entry name" value="HIV Type 1 Reverse Transcriptase, subunit A, domain 1"/>
    <property type="match status" value="1"/>
</dbReference>
<dbReference type="Gene3D" id="3.30.70.270">
    <property type="match status" value="1"/>
</dbReference>
<reference evidence="15" key="4">
    <citation type="submission" date="2025-09" db="UniProtKB">
        <authorList>
            <consortium name="Ensembl"/>
        </authorList>
    </citation>
    <scope>IDENTIFICATION</scope>
    <source>
        <strain evidence="15">HSOK</strain>
    </source>
</reference>
<reference evidence="15 16" key="2">
    <citation type="submission" date="2017-04" db="EMBL/GenBank/DDBJ databases">
        <title>CpG methylation of centromeres and impact of large insertions on vertebrate speciation.</title>
        <authorList>
            <person name="Ichikawa K."/>
            <person name="Yoshimura J."/>
            <person name="Morishita S."/>
        </authorList>
    </citation>
    <scope>NUCLEOTIDE SEQUENCE</scope>
    <source>
        <strain evidence="15 16">HSOK</strain>
    </source>
</reference>
<keyword evidence="4" id="KW-0808">Transferase</keyword>
<keyword evidence="12" id="KW-0812">Transmembrane</keyword>
<evidence type="ECO:0000256" key="4">
    <source>
        <dbReference type="ARBA" id="ARBA00022679"/>
    </source>
</evidence>
<evidence type="ECO:0000313" key="15">
    <source>
        <dbReference type="Ensembl" id="ENSORLP00015003598.1"/>
    </source>
</evidence>
<dbReference type="EC" id="3.1.26.4" evidence="2"/>
<dbReference type="GO" id="GO:0004190">
    <property type="term" value="F:aspartic-type endopeptidase activity"/>
    <property type="evidence" value="ECO:0007669"/>
    <property type="project" value="InterPro"/>
</dbReference>
<name>A0A3P9H7P5_ORYLA</name>
<feature type="domain" description="CCHC-type" evidence="13">
    <location>
        <begin position="415"/>
        <end position="429"/>
    </location>
</feature>
<dbReference type="AlphaFoldDB" id="A0A3P9H7P5"/>
<dbReference type="GO" id="GO:0003964">
    <property type="term" value="F:RNA-directed DNA polymerase activity"/>
    <property type="evidence" value="ECO:0007669"/>
    <property type="project" value="UniProtKB-KW"/>
</dbReference>
<keyword evidence="10" id="KW-0863">Zinc-finger</keyword>
<keyword evidence="10" id="KW-0862">Zinc</keyword>
<dbReference type="SUPFAM" id="SSF50630">
    <property type="entry name" value="Acid proteases"/>
    <property type="match status" value="1"/>
</dbReference>
<dbReference type="InterPro" id="IPR043502">
    <property type="entry name" value="DNA/RNA_pol_sf"/>
</dbReference>
<dbReference type="Pfam" id="PF03732">
    <property type="entry name" value="Retrotrans_gag"/>
    <property type="match status" value="1"/>
</dbReference>
<dbReference type="PANTHER" id="PTHR15503:SF36">
    <property type="entry name" value="RETROTRANSPOSON GAG-LIKE PROTEIN 5"/>
    <property type="match status" value="1"/>
</dbReference>
<dbReference type="InterPro" id="IPR005162">
    <property type="entry name" value="Retrotrans_gag_dom"/>
</dbReference>
<dbReference type="GO" id="GO:0004523">
    <property type="term" value="F:RNA-DNA hybrid ribonuclease activity"/>
    <property type="evidence" value="ECO:0007669"/>
    <property type="project" value="UniProtKB-EC"/>
</dbReference>
<dbReference type="InterPro" id="IPR032567">
    <property type="entry name" value="RTL1-rel"/>
</dbReference>
<dbReference type="CDD" id="cd00303">
    <property type="entry name" value="retropepsin_like"/>
    <property type="match status" value="1"/>
</dbReference>
<evidence type="ECO:0000256" key="3">
    <source>
        <dbReference type="ARBA" id="ARBA00022670"/>
    </source>
</evidence>
<dbReference type="InterPro" id="IPR021109">
    <property type="entry name" value="Peptidase_aspartic_dom_sf"/>
</dbReference>
<feature type="transmembrane region" description="Helical" evidence="12">
    <location>
        <begin position="794"/>
        <end position="820"/>
    </location>
</feature>
<dbReference type="InterPro" id="IPR036875">
    <property type="entry name" value="Znf_CCHC_sf"/>
</dbReference>
<evidence type="ECO:0000256" key="2">
    <source>
        <dbReference type="ARBA" id="ARBA00012180"/>
    </source>
</evidence>
<reference evidence="15" key="3">
    <citation type="submission" date="2025-08" db="UniProtKB">
        <authorList>
            <consortium name="Ensembl"/>
        </authorList>
    </citation>
    <scope>IDENTIFICATION</scope>
    <source>
        <strain evidence="15">HSOK</strain>
    </source>
</reference>
<keyword evidence="3" id="KW-0645">Protease</keyword>
<dbReference type="PANTHER" id="PTHR15503">
    <property type="entry name" value="LDOC1 RELATED"/>
    <property type="match status" value="1"/>
</dbReference>
<evidence type="ECO:0000256" key="10">
    <source>
        <dbReference type="PROSITE-ProRule" id="PRU00047"/>
    </source>
</evidence>
<accession>A0A3P9H7P5</accession>
<dbReference type="SUPFAM" id="SSF57756">
    <property type="entry name" value="Retrovirus zinc finger-like domains"/>
    <property type="match status" value="1"/>
</dbReference>